<dbReference type="Proteomes" id="UP000002669">
    <property type="component" value="Unassembled WGS sequence"/>
</dbReference>
<organism evidence="3">
    <name type="scientific">Arthroderma gypseum (strain ATCC MYA-4604 / CBS 118893)</name>
    <name type="common">Microsporum gypseum</name>
    <dbReference type="NCBI Taxonomy" id="535722"/>
    <lineage>
        <taxon>Eukaryota</taxon>
        <taxon>Fungi</taxon>
        <taxon>Dikarya</taxon>
        <taxon>Ascomycota</taxon>
        <taxon>Pezizomycotina</taxon>
        <taxon>Eurotiomycetes</taxon>
        <taxon>Eurotiomycetidae</taxon>
        <taxon>Onygenales</taxon>
        <taxon>Arthrodermataceae</taxon>
        <taxon>Nannizzia</taxon>
    </lineage>
</organism>
<accession>E5R0I2</accession>
<dbReference type="RefSeq" id="XP_003176493.1">
    <property type="nucleotide sequence ID" value="XM_003176445.1"/>
</dbReference>
<evidence type="ECO:0000256" key="1">
    <source>
        <dbReference type="SAM" id="Phobius"/>
    </source>
</evidence>
<dbReference type="VEuPathDB" id="FungiDB:MGYG_00582"/>
<sequence length="150" mass="17312">MIWRQCVTTEATKEKDRDEFDVSFSELVYVGRRMEVETLPADREGKISNKTALDRMAQSGGGWETFNTGTYAAHGQGEMNYELVLDSHFSIISPPWGQVRARVRRYRARNMRMNNQLNLQYSGCFLVIEICAITSYLAVQTYEEKYSETT</sequence>
<dbReference type="AlphaFoldDB" id="E5R0I2"/>
<gene>
    <name evidence="2" type="ORF">MGYG_00582</name>
</gene>
<dbReference type="EMBL" id="DS989822">
    <property type="protein sequence ID" value="EFQ97541.1"/>
    <property type="molecule type" value="Genomic_DNA"/>
</dbReference>
<dbReference type="HOGENOM" id="CLU_1740048_0_0_1"/>
<name>E5R0I2_ARTGP</name>
<dbReference type="InParanoid" id="E5R0I2"/>
<protein>
    <submittedName>
        <fullName evidence="2">Uncharacterized protein</fullName>
    </submittedName>
</protein>
<proteinExistence type="predicted"/>
<reference evidence="3" key="1">
    <citation type="journal article" date="2012" name="MBio">
        <title>Comparative genome analysis of Trichophyton rubrum and related dermatophytes reveals candidate genes involved in infection.</title>
        <authorList>
            <person name="Martinez D.A."/>
            <person name="Oliver B.G."/>
            <person name="Graeser Y."/>
            <person name="Goldberg J.M."/>
            <person name="Li W."/>
            <person name="Martinez-Rossi N.M."/>
            <person name="Monod M."/>
            <person name="Shelest E."/>
            <person name="Barton R.C."/>
            <person name="Birch E."/>
            <person name="Brakhage A.A."/>
            <person name="Chen Z."/>
            <person name="Gurr S.J."/>
            <person name="Heiman D."/>
            <person name="Heitman J."/>
            <person name="Kosti I."/>
            <person name="Rossi A."/>
            <person name="Saif S."/>
            <person name="Samalova M."/>
            <person name="Saunders C.W."/>
            <person name="Shea T."/>
            <person name="Summerbell R.C."/>
            <person name="Xu J."/>
            <person name="Young S."/>
            <person name="Zeng Q."/>
            <person name="Birren B.W."/>
            <person name="Cuomo C.A."/>
            <person name="White T.C."/>
        </authorList>
    </citation>
    <scope>NUCLEOTIDE SEQUENCE [LARGE SCALE GENOMIC DNA]</scope>
    <source>
        <strain evidence="3">ATCC MYA-4604 / CBS 118893</strain>
    </source>
</reference>
<evidence type="ECO:0000313" key="2">
    <source>
        <dbReference type="EMBL" id="EFQ97541.1"/>
    </source>
</evidence>
<keyword evidence="3" id="KW-1185">Reference proteome</keyword>
<evidence type="ECO:0000313" key="3">
    <source>
        <dbReference type="Proteomes" id="UP000002669"/>
    </source>
</evidence>
<keyword evidence="1" id="KW-0472">Membrane</keyword>
<keyword evidence="1" id="KW-0812">Transmembrane</keyword>
<feature type="transmembrane region" description="Helical" evidence="1">
    <location>
        <begin position="119"/>
        <end position="139"/>
    </location>
</feature>
<dbReference type="GeneID" id="10031811"/>
<keyword evidence="1" id="KW-1133">Transmembrane helix</keyword>